<dbReference type="GO" id="GO:0050660">
    <property type="term" value="F:flavin adenine dinucleotide binding"/>
    <property type="evidence" value="ECO:0007669"/>
    <property type="project" value="TreeGrafter"/>
</dbReference>
<evidence type="ECO:0000256" key="3">
    <source>
        <dbReference type="ARBA" id="ARBA00022827"/>
    </source>
</evidence>
<dbReference type="Pfam" id="PF07992">
    <property type="entry name" value="Pyr_redox_2"/>
    <property type="match status" value="1"/>
</dbReference>
<dbReference type="AlphaFoldDB" id="A0A7S4T1Y1"/>
<keyword evidence="4" id="KW-0560">Oxidoreductase</keyword>
<evidence type="ECO:0000256" key="1">
    <source>
        <dbReference type="ARBA" id="ARBA00006442"/>
    </source>
</evidence>
<protein>
    <recommendedName>
        <fullName evidence="5">FAD/NAD(P)-binding domain-containing protein</fullName>
    </recommendedName>
</protein>
<dbReference type="SUPFAM" id="SSF51905">
    <property type="entry name" value="FAD/NAD(P)-binding domain"/>
    <property type="match status" value="1"/>
</dbReference>
<comment type="similarity">
    <text evidence="1">Belongs to the FAD-dependent oxidoreductase family.</text>
</comment>
<dbReference type="InterPro" id="IPR023753">
    <property type="entry name" value="FAD/NAD-binding_dom"/>
</dbReference>
<proteinExistence type="inferred from homology"/>
<dbReference type="Gene3D" id="3.50.50.100">
    <property type="match status" value="1"/>
</dbReference>
<reference evidence="6" key="1">
    <citation type="submission" date="2021-01" db="EMBL/GenBank/DDBJ databases">
        <authorList>
            <person name="Corre E."/>
            <person name="Pelletier E."/>
            <person name="Niang G."/>
            <person name="Scheremetjew M."/>
            <person name="Finn R."/>
            <person name="Kale V."/>
            <person name="Holt S."/>
            <person name="Cochrane G."/>
            <person name="Meng A."/>
            <person name="Brown T."/>
            <person name="Cohen L."/>
        </authorList>
    </citation>
    <scope>NUCLEOTIDE SEQUENCE</scope>
    <source>
        <strain evidence="6">CCMP3105</strain>
    </source>
</reference>
<dbReference type="InterPro" id="IPR036188">
    <property type="entry name" value="FAD/NAD-bd_sf"/>
</dbReference>
<accession>A0A7S4T1Y1</accession>
<evidence type="ECO:0000256" key="2">
    <source>
        <dbReference type="ARBA" id="ARBA00022630"/>
    </source>
</evidence>
<dbReference type="GO" id="GO:0004174">
    <property type="term" value="F:electron-transferring-flavoprotein dehydrogenase activity"/>
    <property type="evidence" value="ECO:0007669"/>
    <property type="project" value="TreeGrafter"/>
</dbReference>
<dbReference type="EMBL" id="HBNR01085375">
    <property type="protein sequence ID" value="CAE4663101.1"/>
    <property type="molecule type" value="Transcribed_RNA"/>
</dbReference>
<dbReference type="GO" id="GO:0005737">
    <property type="term" value="C:cytoplasm"/>
    <property type="evidence" value="ECO:0007669"/>
    <property type="project" value="TreeGrafter"/>
</dbReference>
<keyword evidence="2" id="KW-0285">Flavoprotein</keyword>
<evidence type="ECO:0000256" key="4">
    <source>
        <dbReference type="ARBA" id="ARBA00023002"/>
    </source>
</evidence>
<evidence type="ECO:0000313" key="6">
    <source>
        <dbReference type="EMBL" id="CAE4663101.1"/>
    </source>
</evidence>
<feature type="domain" description="FAD/NAD(P)-binding" evidence="5">
    <location>
        <begin position="6"/>
        <end position="304"/>
    </location>
</feature>
<evidence type="ECO:0000259" key="5">
    <source>
        <dbReference type="Pfam" id="PF07992"/>
    </source>
</evidence>
<name>A0A7S4T1Y1_9DINO</name>
<organism evidence="6">
    <name type="scientific">Alexandrium monilatum</name>
    <dbReference type="NCBI Taxonomy" id="311494"/>
    <lineage>
        <taxon>Eukaryota</taxon>
        <taxon>Sar</taxon>
        <taxon>Alveolata</taxon>
        <taxon>Dinophyceae</taxon>
        <taxon>Gonyaulacales</taxon>
        <taxon>Pyrocystaceae</taxon>
        <taxon>Alexandrium</taxon>
    </lineage>
</organism>
<dbReference type="PANTHER" id="PTHR43735:SF3">
    <property type="entry name" value="FERROPTOSIS SUPPRESSOR PROTEIN 1"/>
    <property type="match status" value="1"/>
</dbReference>
<gene>
    <name evidence="6" type="ORF">AMON00008_LOCUS61129</name>
</gene>
<dbReference type="PANTHER" id="PTHR43735">
    <property type="entry name" value="APOPTOSIS-INDUCING FACTOR 1"/>
    <property type="match status" value="1"/>
</dbReference>
<sequence>MKADFNVTVVDAKEYFEYTPGILRAFVKPSHYDALTFLLEPVLAKRMGVRFVLGEVKRLEAQGADVKLLAEGGGQMQRLEFDYCIICSGCNFGPYHRWGESLWAPTVLEDARQESDWGSLDERYLEGRKQHILREHQDIIALNDRKASVLVVGAGFIGVEWVTELQYFFRDLDLTVIDFLPRCMGPLPDKCAEYCANYMQSVGIKEHYCVKYDPNRQMFWNQIGLTDKAARTYVCVGVRASNYFMPKDTLTDKGPGGGGWIHFNQKLQVTTKPPHSQPVGPVWAEGRVFAVGDCNYGCIGTAQNWVLSPVPKVCYPGEEQAFHACRNVRILDKQLYREEGAPPPGDLKDTWWPWGAGIFATSLGPKDGCLVVGSTYVKGSGVVASTGLLAHWEKSFIERSKMSECQDRCFGKMVWHFVHRTPVILWGQGPCIP</sequence>
<keyword evidence="3" id="KW-0274">FAD</keyword>